<keyword evidence="2" id="KW-1185">Reference proteome</keyword>
<accession>A0A0C2IFX8</accession>
<sequence>MSHHDISVQPSAHWSLTPGQISFVAPSPERVIRRFARMTVAQRATQNYSNPTRLQVRNLKLKYVRDSEVIMANMESEITISLQYRRSSVRPINALYTTRDHRSMASLIPHMIALTPTDMEARGLFIHINSSINRAGPQGLINRKMSGSPSQMPDLASRSATVVLAQANVDNVRGEIAVVNH</sequence>
<protein>
    <submittedName>
        <fullName evidence="1">Uncharacterized protein</fullName>
    </submittedName>
</protein>
<comment type="caution">
    <text evidence="1">The sequence shown here is derived from an EMBL/GenBank/DDBJ whole genome shotgun (WGS) entry which is preliminary data.</text>
</comment>
<evidence type="ECO:0000313" key="2">
    <source>
        <dbReference type="Proteomes" id="UP000031668"/>
    </source>
</evidence>
<dbReference type="Proteomes" id="UP000031668">
    <property type="component" value="Unassembled WGS sequence"/>
</dbReference>
<dbReference type="EMBL" id="JWZT01004401">
    <property type="protein sequence ID" value="KII64209.1"/>
    <property type="molecule type" value="Genomic_DNA"/>
</dbReference>
<reference evidence="1 2" key="1">
    <citation type="journal article" date="2014" name="Genome Biol. Evol.">
        <title>The genome of the myxosporean Thelohanellus kitauei shows adaptations to nutrient acquisition within its fish host.</title>
        <authorList>
            <person name="Yang Y."/>
            <person name="Xiong J."/>
            <person name="Zhou Z."/>
            <person name="Huo F."/>
            <person name="Miao W."/>
            <person name="Ran C."/>
            <person name="Liu Y."/>
            <person name="Zhang J."/>
            <person name="Feng J."/>
            <person name="Wang M."/>
            <person name="Wang M."/>
            <person name="Wang L."/>
            <person name="Yao B."/>
        </authorList>
    </citation>
    <scope>NUCLEOTIDE SEQUENCE [LARGE SCALE GENOMIC DNA]</scope>
    <source>
        <strain evidence="1">Wuqing</strain>
    </source>
</reference>
<proteinExistence type="predicted"/>
<gene>
    <name evidence="1" type="ORF">RF11_13286</name>
</gene>
<dbReference type="AlphaFoldDB" id="A0A0C2IFX8"/>
<evidence type="ECO:0000313" key="1">
    <source>
        <dbReference type="EMBL" id="KII64209.1"/>
    </source>
</evidence>
<organism evidence="1 2">
    <name type="scientific">Thelohanellus kitauei</name>
    <name type="common">Myxosporean</name>
    <dbReference type="NCBI Taxonomy" id="669202"/>
    <lineage>
        <taxon>Eukaryota</taxon>
        <taxon>Metazoa</taxon>
        <taxon>Cnidaria</taxon>
        <taxon>Myxozoa</taxon>
        <taxon>Myxosporea</taxon>
        <taxon>Bivalvulida</taxon>
        <taxon>Platysporina</taxon>
        <taxon>Myxobolidae</taxon>
        <taxon>Thelohanellus</taxon>
    </lineage>
</organism>
<name>A0A0C2IFX8_THEKT</name>